<sequence length="33" mass="4087">MVFDLTKIKETNKPIKRITCRNCKRRIKYFVDK</sequence>
<name>A0A8S5LVV7_9CAUD</name>
<reference evidence="1" key="1">
    <citation type="journal article" date="2021" name="Proc. Natl. Acad. Sci. U.S.A.">
        <title>A Catalog of Tens of Thousands of Viruses from Human Metagenomes Reveals Hidden Associations with Chronic Diseases.</title>
        <authorList>
            <person name="Tisza M.J."/>
            <person name="Buck C.B."/>
        </authorList>
    </citation>
    <scope>NUCLEOTIDE SEQUENCE</scope>
    <source>
        <strain evidence="1">CtFn287</strain>
    </source>
</reference>
<evidence type="ECO:0000313" key="1">
    <source>
        <dbReference type="EMBL" id="DAD73923.1"/>
    </source>
</evidence>
<protein>
    <submittedName>
        <fullName evidence="1">Uncharacterized protein</fullName>
    </submittedName>
</protein>
<accession>A0A8S5LVV7</accession>
<proteinExistence type="predicted"/>
<dbReference type="EMBL" id="BK014748">
    <property type="protein sequence ID" value="DAD73923.1"/>
    <property type="molecule type" value="Genomic_DNA"/>
</dbReference>
<organism evidence="1">
    <name type="scientific">Siphoviridae sp. ctFn287</name>
    <dbReference type="NCBI Taxonomy" id="2826215"/>
    <lineage>
        <taxon>Viruses</taxon>
        <taxon>Duplodnaviria</taxon>
        <taxon>Heunggongvirae</taxon>
        <taxon>Uroviricota</taxon>
        <taxon>Caudoviricetes</taxon>
    </lineage>
</organism>